<evidence type="ECO:0000313" key="1">
    <source>
        <dbReference type="EMBL" id="POH59104.1"/>
    </source>
</evidence>
<dbReference type="Proteomes" id="UP000237104">
    <property type="component" value="Unassembled WGS sequence"/>
</dbReference>
<name>A0A2S3Z5C8_9MICO</name>
<comment type="caution">
    <text evidence="1">The sequence shown here is derived from an EMBL/GenBank/DDBJ whole genome shotgun (WGS) entry which is preliminary data.</text>
</comment>
<dbReference type="EMBL" id="PPXF01000067">
    <property type="protein sequence ID" value="POH59104.1"/>
    <property type="molecule type" value="Genomic_DNA"/>
</dbReference>
<organism evidence="1 2">
    <name type="scientific">Cryobacterium zongtaii</name>
    <dbReference type="NCBI Taxonomy" id="1259217"/>
    <lineage>
        <taxon>Bacteria</taxon>
        <taxon>Bacillati</taxon>
        <taxon>Actinomycetota</taxon>
        <taxon>Actinomycetes</taxon>
        <taxon>Micrococcales</taxon>
        <taxon>Microbacteriaceae</taxon>
        <taxon>Cryobacterium</taxon>
    </lineage>
</organism>
<protein>
    <submittedName>
        <fullName evidence="1">Uncharacterized protein</fullName>
    </submittedName>
</protein>
<reference evidence="1 2" key="1">
    <citation type="submission" date="2018-01" db="EMBL/GenBank/DDBJ databases">
        <title>Cryobacterium sp. nov., from glaciers in China.</title>
        <authorList>
            <person name="Liu Q."/>
            <person name="Xin Y.-H."/>
        </authorList>
    </citation>
    <scope>NUCLEOTIDE SEQUENCE [LARGE SCALE GENOMIC DNA]</scope>
    <source>
        <strain evidence="1 2">TMB1-8</strain>
    </source>
</reference>
<evidence type="ECO:0000313" key="2">
    <source>
        <dbReference type="Proteomes" id="UP000237104"/>
    </source>
</evidence>
<dbReference type="AlphaFoldDB" id="A0A2S3Z5C8"/>
<sequence length="186" mass="21147">MSQMRWIRLGETQRIDTRIGSTVNYAARQQRARQLVQEIDLPRPVNSETLHRHMEQIRQKKIVIVQAPQGMFDSGICALWLEVAGEEFERIYYAPTDSAVHRQQFVNHEFGHMILNHKKMIIPADRVALLAPLIPMHAIVSALTRNSFTDEQEAMAEAIGDELAMILQKDASTSRRGAETGFGQVL</sequence>
<dbReference type="OrthoDB" id="4144896at2"/>
<gene>
    <name evidence="1" type="ORF">C3B59_17935</name>
</gene>
<proteinExistence type="predicted"/>
<accession>A0A2S3Z5C8</accession>